<accession>A0A6C0CIS8</accession>
<proteinExistence type="predicted"/>
<evidence type="ECO:0000313" key="1">
    <source>
        <dbReference type="EMBL" id="QHT03569.1"/>
    </source>
</evidence>
<sequence>MSLSVDFKIGYDEKDVIAVFTIKIGSKTLVTMTIYNAQVFNHDDYSDFIEHRREELEFCELDGRVCLSWQPDGQIKCEVSKIGAGGDGEMCLYLGMDLLKEPLIKLAALVK</sequence>
<protein>
    <submittedName>
        <fullName evidence="1">Uncharacterized protein</fullName>
    </submittedName>
</protein>
<dbReference type="AlphaFoldDB" id="A0A6C0CIS8"/>
<dbReference type="EMBL" id="MN739413">
    <property type="protein sequence ID" value="QHT03569.1"/>
    <property type="molecule type" value="Genomic_DNA"/>
</dbReference>
<organism evidence="1">
    <name type="scientific">viral metagenome</name>
    <dbReference type="NCBI Taxonomy" id="1070528"/>
    <lineage>
        <taxon>unclassified sequences</taxon>
        <taxon>metagenomes</taxon>
        <taxon>organismal metagenomes</taxon>
    </lineage>
</organism>
<name>A0A6C0CIS8_9ZZZZ</name>
<reference evidence="1" key="1">
    <citation type="journal article" date="2020" name="Nature">
        <title>Giant virus diversity and host interactions through global metagenomics.</title>
        <authorList>
            <person name="Schulz F."/>
            <person name="Roux S."/>
            <person name="Paez-Espino D."/>
            <person name="Jungbluth S."/>
            <person name="Walsh D.A."/>
            <person name="Denef V.J."/>
            <person name="McMahon K.D."/>
            <person name="Konstantinidis K.T."/>
            <person name="Eloe-Fadrosh E.A."/>
            <person name="Kyrpides N.C."/>
            <person name="Woyke T."/>
        </authorList>
    </citation>
    <scope>NUCLEOTIDE SEQUENCE</scope>
    <source>
        <strain evidence="1">GVMAG-M-3300021079-18</strain>
    </source>
</reference>